<evidence type="ECO:0000256" key="2">
    <source>
        <dbReference type="ARBA" id="ARBA00022679"/>
    </source>
</evidence>
<evidence type="ECO:0000259" key="3">
    <source>
        <dbReference type="Pfam" id="PF00155"/>
    </source>
</evidence>
<evidence type="ECO:0000313" key="4">
    <source>
        <dbReference type="EMBL" id="KKQ87760.1"/>
    </source>
</evidence>
<sequence length="96" mass="10671">LWENTKFFKSELKKLKFDIGTSTTPIIPLMIGDEKKAKEVSRELFERGLFSVAITYPTVAKGKARIRLMNSAAHSKSQVKKAVETISAVGKLFGVI</sequence>
<dbReference type="GO" id="GO:0030170">
    <property type="term" value="F:pyridoxal phosphate binding"/>
    <property type="evidence" value="ECO:0007669"/>
    <property type="project" value="InterPro"/>
</dbReference>
<evidence type="ECO:0000256" key="1">
    <source>
        <dbReference type="ARBA" id="ARBA00001933"/>
    </source>
</evidence>
<dbReference type="Pfam" id="PF00155">
    <property type="entry name" value="Aminotran_1_2"/>
    <property type="match status" value="1"/>
</dbReference>
<dbReference type="InterPro" id="IPR015424">
    <property type="entry name" value="PyrdxlP-dep_Trfase"/>
</dbReference>
<feature type="non-terminal residue" evidence="4">
    <location>
        <position position="1"/>
    </location>
</feature>
<organism evidence="4 5">
    <name type="scientific">Candidatus Woesebacteria bacterium GW2011_GWB1_38_8b</name>
    <dbReference type="NCBI Taxonomy" id="1618571"/>
    <lineage>
        <taxon>Bacteria</taxon>
        <taxon>Candidatus Woeseibacteriota</taxon>
    </lineage>
</organism>
<dbReference type="Proteomes" id="UP000033944">
    <property type="component" value="Unassembled WGS sequence"/>
</dbReference>
<dbReference type="InterPro" id="IPR050087">
    <property type="entry name" value="AON_synthase_class-II"/>
</dbReference>
<proteinExistence type="predicted"/>
<dbReference type="EMBL" id="LBVN01000001">
    <property type="protein sequence ID" value="KKQ87760.1"/>
    <property type="molecule type" value="Genomic_DNA"/>
</dbReference>
<dbReference type="Gene3D" id="3.90.1150.10">
    <property type="entry name" value="Aspartate Aminotransferase, domain 1"/>
    <property type="match status" value="1"/>
</dbReference>
<dbReference type="AlphaFoldDB" id="A0A0G0LIL8"/>
<dbReference type="GO" id="GO:0016740">
    <property type="term" value="F:transferase activity"/>
    <property type="evidence" value="ECO:0007669"/>
    <property type="project" value="UniProtKB-KW"/>
</dbReference>
<reference evidence="4 5" key="1">
    <citation type="journal article" date="2015" name="Nature">
        <title>rRNA introns, odd ribosomes, and small enigmatic genomes across a large radiation of phyla.</title>
        <authorList>
            <person name="Brown C.T."/>
            <person name="Hug L.A."/>
            <person name="Thomas B.C."/>
            <person name="Sharon I."/>
            <person name="Castelle C.J."/>
            <person name="Singh A."/>
            <person name="Wilkins M.J."/>
            <person name="Williams K.H."/>
            <person name="Banfield J.F."/>
        </authorList>
    </citation>
    <scope>NUCLEOTIDE SEQUENCE [LARGE SCALE GENOMIC DNA]</scope>
</reference>
<accession>A0A0G0LIL8</accession>
<gene>
    <name evidence="4" type="ORF">UT10_C0001G0001</name>
</gene>
<keyword evidence="2" id="KW-0808">Transferase</keyword>
<dbReference type="InterPro" id="IPR015422">
    <property type="entry name" value="PyrdxlP-dep_Trfase_small"/>
</dbReference>
<dbReference type="SUPFAM" id="SSF53383">
    <property type="entry name" value="PLP-dependent transferases"/>
    <property type="match status" value="1"/>
</dbReference>
<dbReference type="InterPro" id="IPR004839">
    <property type="entry name" value="Aminotransferase_I/II_large"/>
</dbReference>
<protein>
    <submittedName>
        <fullName evidence="4">8-amino-7-oxononanoate synthetase</fullName>
    </submittedName>
</protein>
<evidence type="ECO:0000313" key="5">
    <source>
        <dbReference type="Proteomes" id="UP000033944"/>
    </source>
</evidence>
<comment type="caution">
    <text evidence="4">The sequence shown here is derived from an EMBL/GenBank/DDBJ whole genome shotgun (WGS) entry which is preliminary data.</text>
</comment>
<dbReference type="PANTHER" id="PTHR13693">
    <property type="entry name" value="CLASS II AMINOTRANSFERASE/8-AMINO-7-OXONONANOATE SYNTHASE"/>
    <property type="match status" value="1"/>
</dbReference>
<comment type="cofactor">
    <cofactor evidence="1">
        <name>pyridoxal 5'-phosphate</name>
        <dbReference type="ChEBI" id="CHEBI:597326"/>
    </cofactor>
</comment>
<feature type="domain" description="Aminotransferase class I/classII large" evidence="3">
    <location>
        <begin position="2"/>
        <end position="86"/>
    </location>
</feature>
<name>A0A0G0LIL8_9BACT</name>